<dbReference type="AlphaFoldDB" id="A0A976FPC1"/>
<dbReference type="GO" id="GO:0042162">
    <property type="term" value="F:telomeric DNA binding"/>
    <property type="evidence" value="ECO:0007669"/>
    <property type="project" value="TreeGrafter"/>
</dbReference>
<dbReference type="Proteomes" id="UP000294530">
    <property type="component" value="Unassembled WGS sequence"/>
</dbReference>
<dbReference type="KEGG" id="blac:94350680"/>
<protein>
    <submittedName>
        <fullName evidence="1">Uncharacterized protein</fullName>
    </submittedName>
</protein>
<evidence type="ECO:0000313" key="1">
    <source>
        <dbReference type="EMBL" id="TDH70527.1"/>
    </source>
</evidence>
<dbReference type="GO" id="GO:0051879">
    <property type="term" value="F:Hsp90 protein binding"/>
    <property type="evidence" value="ECO:0007669"/>
    <property type="project" value="TreeGrafter"/>
</dbReference>
<name>A0A976FPC1_BRELC</name>
<gene>
    <name evidence="1" type="ORF">CCR75_006944</name>
</gene>
<dbReference type="GO" id="GO:0005829">
    <property type="term" value="C:cytosol"/>
    <property type="evidence" value="ECO:0007669"/>
    <property type="project" value="TreeGrafter"/>
</dbReference>
<dbReference type="PANTHER" id="PTHR15830:SF10">
    <property type="entry name" value="TELOMERE LENGTH REGULATION PROTEIN TEL2 HOMOLOG"/>
    <property type="match status" value="1"/>
</dbReference>
<proteinExistence type="predicted"/>
<evidence type="ECO:0000313" key="2">
    <source>
        <dbReference type="Proteomes" id="UP000294530"/>
    </source>
</evidence>
<dbReference type="OrthoDB" id="10258062at2759"/>
<organism evidence="1 2">
    <name type="scientific">Bremia lactucae</name>
    <name type="common">Lettuce downy mildew</name>
    <dbReference type="NCBI Taxonomy" id="4779"/>
    <lineage>
        <taxon>Eukaryota</taxon>
        <taxon>Sar</taxon>
        <taxon>Stramenopiles</taxon>
        <taxon>Oomycota</taxon>
        <taxon>Peronosporomycetes</taxon>
        <taxon>Peronosporales</taxon>
        <taxon>Peronosporaceae</taxon>
        <taxon>Bremia</taxon>
    </lineage>
</organism>
<dbReference type="GO" id="GO:0051083">
    <property type="term" value="P:'de novo' cotranslational protein folding"/>
    <property type="evidence" value="ECO:0007669"/>
    <property type="project" value="TreeGrafter"/>
</dbReference>
<comment type="caution">
    <text evidence="1">The sequence shown here is derived from an EMBL/GenBank/DDBJ whole genome shotgun (WGS) entry which is preliminary data.</text>
</comment>
<accession>A0A976FPC1</accession>
<keyword evidence="2" id="KW-1185">Reference proteome</keyword>
<sequence>MATEIQQVRAFISARKRGIEAAEKRYDIRTAVNELCELAAPLHSPERFSSLWKNLYLGPCYRDVVAFLVTYVAVHVEPCFTPQDRALALEVFFDSANVPSSKAIGALVSTLTAVSRKTEAKDSTTEEDREASIAMCVQLLEKVIHDGGIQNIVTELVLQEHESKMTENHNVIGLQVLISQLASLPGSVQTEAVDH</sequence>
<reference evidence="1 2" key="1">
    <citation type="journal article" date="2021" name="Genome Biol.">
        <title>AFLAP: assembly-free linkage analysis pipeline using k-mers from genome sequencing data.</title>
        <authorList>
            <person name="Fletcher K."/>
            <person name="Zhang L."/>
            <person name="Gil J."/>
            <person name="Han R."/>
            <person name="Cavanaugh K."/>
            <person name="Michelmore R."/>
        </authorList>
    </citation>
    <scope>NUCLEOTIDE SEQUENCE [LARGE SCALE GENOMIC DNA]</scope>
    <source>
        <strain evidence="1 2">SF5</strain>
    </source>
</reference>
<dbReference type="InterPro" id="IPR051970">
    <property type="entry name" value="TEL2_Regulation"/>
</dbReference>
<dbReference type="EMBL" id="SHOA02000001">
    <property type="protein sequence ID" value="TDH70527.1"/>
    <property type="molecule type" value="Genomic_DNA"/>
</dbReference>
<dbReference type="GeneID" id="94350680"/>
<dbReference type="PANTHER" id="PTHR15830">
    <property type="entry name" value="TELOMERE LENGTH REGULATION PROTEIN TEL2 FAMILY MEMBER"/>
    <property type="match status" value="1"/>
</dbReference>
<dbReference type="RefSeq" id="XP_067820026.1">
    <property type="nucleotide sequence ID" value="XM_067965009.1"/>
</dbReference>